<name>A0A556MLH4_9SPHI</name>
<dbReference type="GO" id="GO:0009247">
    <property type="term" value="P:glycolipid biosynthetic process"/>
    <property type="evidence" value="ECO:0007669"/>
    <property type="project" value="UniProtKB-ARBA"/>
</dbReference>
<dbReference type="PANTHER" id="PTHR30606:SF10">
    <property type="entry name" value="PHOSPHATIDYLINOSITOL MANNOSIDE ACYLTRANSFERASE"/>
    <property type="match status" value="1"/>
</dbReference>
<keyword evidence="2" id="KW-1003">Cell membrane</keyword>
<evidence type="ECO:0000313" key="9">
    <source>
        <dbReference type="Proteomes" id="UP000318733"/>
    </source>
</evidence>
<dbReference type="GO" id="GO:0005886">
    <property type="term" value="C:plasma membrane"/>
    <property type="evidence" value="ECO:0007669"/>
    <property type="project" value="UniProtKB-SubCell"/>
</dbReference>
<dbReference type="InterPro" id="IPR004960">
    <property type="entry name" value="LipA_acyltrans"/>
</dbReference>
<keyword evidence="3" id="KW-0997">Cell inner membrane</keyword>
<evidence type="ECO:0000256" key="4">
    <source>
        <dbReference type="ARBA" id="ARBA00022679"/>
    </source>
</evidence>
<evidence type="ECO:0000256" key="5">
    <source>
        <dbReference type="ARBA" id="ARBA00023136"/>
    </source>
</evidence>
<keyword evidence="6 8" id="KW-0012">Acyltransferase</keyword>
<keyword evidence="4 8" id="KW-0808">Transferase</keyword>
<evidence type="ECO:0000256" key="1">
    <source>
        <dbReference type="ARBA" id="ARBA00004533"/>
    </source>
</evidence>
<comment type="caution">
    <text evidence="8">The sequence shown here is derived from an EMBL/GenBank/DDBJ whole genome shotgun (WGS) entry which is preliminary data.</text>
</comment>
<dbReference type="OrthoDB" id="9801955at2"/>
<dbReference type="Proteomes" id="UP000318733">
    <property type="component" value="Unassembled WGS sequence"/>
</dbReference>
<dbReference type="PIRSF" id="PIRSF026649">
    <property type="entry name" value="MsbB"/>
    <property type="match status" value="1"/>
</dbReference>
<dbReference type="RefSeq" id="WP_144248732.1">
    <property type="nucleotide sequence ID" value="NZ_VLPK01000002.1"/>
</dbReference>
<evidence type="ECO:0000256" key="6">
    <source>
        <dbReference type="ARBA" id="ARBA00023315"/>
    </source>
</evidence>
<dbReference type="CDD" id="cd07984">
    <property type="entry name" value="LPLAT_LABLAT-like"/>
    <property type="match status" value="1"/>
</dbReference>
<dbReference type="GO" id="GO:0016746">
    <property type="term" value="F:acyltransferase activity"/>
    <property type="evidence" value="ECO:0007669"/>
    <property type="project" value="UniProtKB-KW"/>
</dbReference>
<evidence type="ECO:0000256" key="2">
    <source>
        <dbReference type="ARBA" id="ARBA00022475"/>
    </source>
</evidence>
<reference evidence="8 9" key="1">
    <citation type="submission" date="2019-07" db="EMBL/GenBank/DDBJ databases">
        <authorList>
            <person name="Huq M.A."/>
        </authorList>
    </citation>
    <scope>NUCLEOTIDE SEQUENCE [LARGE SCALE GENOMIC DNA]</scope>
    <source>
        <strain evidence="8 9">MAH-19</strain>
    </source>
</reference>
<comment type="subcellular location">
    <subcellularLocation>
        <location evidence="1">Cell inner membrane</location>
    </subcellularLocation>
</comment>
<protein>
    <submittedName>
        <fullName evidence="8">Lysophospholipid acyltransferase family protein</fullName>
    </submittedName>
</protein>
<evidence type="ECO:0000256" key="3">
    <source>
        <dbReference type="ARBA" id="ARBA00022519"/>
    </source>
</evidence>
<gene>
    <name evidence="8" type="ORF">FO440_13195</name>
</gene>
<evidence type="ECO:0000313" key="8">
    <source>
        <dbReference type="EMBL" id="TSJ40695.1"/>
    </source>
</evidence>
<dbReference type="AlphaFoldDB" id="A0A556MLH4"/>
<organism evidence="8 9">
    <name type="scientific">Mucilaginibacter corticis</name>
    <dbReference type="NCBI Taxonomy" id="2597670"/>
    <lineage>
        <taxon>Bacteria</taxon>
        <taxon>Pseudomonadati</taxon>
        <taxon>Bacteroidota</taxon>
        <taxon>Sphingobacteriia</taxon>
        <taxon>Sphingobacteriales</taxon>
        <taxon>Sphingobacteriaceae</taxon>
        <taxon>Mucilaginibacter</taxon>
    </lineage>
</organism>
<sequence>MINKGLSRLGIFFLYLVSLLPFWALYLVADCLFVVLYYIIGYRRDVVQENLQNAFPEKTVAERNDIEKKYFRFLADLIIETIKMVSISEKEMLRRVVCTNPEIVQNYEAIGKSVTAVAGHYCNWEWAGLGFSIDTRLFVIYKPLTSDVFDNYFIKVRSRFGAVAVAMKQTLRTMVAHKNEFTVTVFAGDQTPVREQTNYFTEFLNQQTAVFLGIEKIAKLIDSAVIFYDMKRVKRGYYTYTIVPLIENSKDSAPNEITEAHVKYLDSMIRREPQYWLWSHRRWKFKPEPII</sequence>
<accession>A0A556MLH4</accession>
<dbReference type="Pfam" id="PF03279">
    <property type="entry name" value="Lip_A_acyltrans"/>
    <property type="match status" value="1"/>
</dbReference>
<proteinExistence type="predicted"/>
<keyword evidence="7" id="KW-1133">Transmembrane helix</keyword>
<keyword evidence="7" id="KW-0812">Transmembrane</keyword>
<feature type="transmembrane region" description="Helical" evidence="7">
    <location>
        <begin position="12"/>
        <end position="40"/>
    </location>
</feature>
<dbReference type="PANTHER" id="PTHR30606">
    <property type="entry name" value="LIPID A BIOSYNTHESIS LAUROYL ACYLTRANSFERASE"/>
    <property type="match status" value="1"/>
</dbReference>
<keyword evidence="9" id="KW-1185">Reference proteome</keyword>
<evidence type="ECO:0000256" key="7">
    <source>
        <dbReference type="SAM" id="Phobius"/>
    </source>
</evidence>
<dbReference type="EMBL" id="VLPK01000002">
    <property type="protein sequence ID" value="TSJ40695.1"/>
    <property type="molecule type" value="Genomic_DNA"/>
</dbReference>
<keyword evidence="5 7" id="KW-0472">Membrane</keyword>